<gene>
    <name evidence="1" type="ORF">C493_11707</name>
</gene>
<keyword evidence="2" id="KW-1185">Reference proteome</keyword>
<dbReference type="OrthoDB" id="167740at2157"/>
<dbReference type="eggNOG" id="arCOG00774">
    <property type="taxonomic scope" value="Archaea"/>
</dbReference>
<evidence type="ECO:0000313" key="2">
    <source>
        <dbReference type="Proteomes" id="UP000011602"/>
    </source>
</evidence>
<dbReference type="PANTHER" id="PTHR43437">
    <property type="entry name" value="HYDROXYACYL-THIOESTER DEHYDRATASE TYPE 2, MITOCHONDRIAL-RELATED"/>
    <property type="match status" value="1"/>
</dbReference>
<dbReference type="InterPro" id="IPR029069">
    <property type="entry name" value="HotDog_dom_sf"/>
</dbReference>
<dbReference type="InterPro" id="IPR050965">
    <property type="entry name" value="UPF0336/Enoyl-CoA_hydratase"/>
</dbReference>
<accession>L9X0R3</accession>
<proteinExistence type="predicted"/>
<dbReference type="PATRIC" id="fig|1227499.3.peg.2391"/>
<evidence type="ECO:0000313" key="1">
    <source>
        <dbReference type="EMBL" id="ELY55011.1"/>
    </source>
</evidence>
<dbReference type="Proteomes" id="UP000011602">
    <property type="component" value="Unassembled WGS sequence"/>
</dbReference>
<organism evidence="1 2">
    <name type="scientific">Natronolimnohabitans innermongolicus JCM 12255</name>
    <dbReference type="NCBI Taxonomy" id="1227499"/>
    <lineage>
        <taxon>Archaea</taxon>
        <taxon>Methanobacteriati</taxon>
        <taxon>Methanobacteriota</taxon>
        <taxon>Stenosarchaea group</taxon>
        <taxon>Halobacteria</taxon>
        <taxon>Halobacteriales</taxon>
        <taxon>Natrialbaceae</taxon>
        <taxon>Natronolimnohabitans</taxon>
    </lineage>
</organism>
<comment type="caution">
    <text evidence="1">The sequence shown here is derived from an EMBL/GenBank/DDBJ whole genome shotgun (WGS) entry which is preliminary data.</text>
</comment>
<dbReference type="EMBL" id="AOHZ01000052">
    <property type="protein sequence ID" value="ELY55011.1"/>
    <property type="molecule type" value="Genomic_DNA"/>
</dbReference>
<dbReference type="GO" id="GO:0006633">
    <property type="term" value="P:fatty acid biosynthetic process"/>
    <property type="evidence" value="ECO:0007669"/>
    <property type="project" value="TreeGrafter"/>
</dbReference>
<dbReference type="AlphaFoldDB" id="L9X0R3"/>
<sequence>MCRPTVGETHTFARTFTTDEVERFAEVSGDTQDRHTEPDDGQLLVHGLLTATLPTKIGGDLEVLATAMAFEFVRPVYTGDRISCTWIFDAVTERDDRYEVAVNVGCENEAGETVLDGTIEGLIWRESSD</sequence>
<dbReference type="RefSeq" id="WP_007259621.1">
    <property type="nucleotide sequence ID" value="NZ_AOHZ01000052.1"/>
</dbReference>
<dbReference type="SUPFAM" id="SSF54637">
    <property type="entry name" value="Thioesterase/thiol ester dehydrase-isomerase"/>
    <property type="match status" value="1"/>
</dbReference>
<dbReference type="PANTHER" id="PTHR43437:SF3">
    <property type="entry name" value="HYDROXYACYL-THIOESTER DEHYDRATASE TYPE 2, MITOCHONDRIAL"/>
    <property type="match status" value="1"/>
</dbReference>
<dbReference type="GO" id="GO:0019171">
    <property type="term" value="F:(3R)-hydroxyacyl-[acyl-carrier-protein] dehydratase activity"/>
    <property type="evidence" value="ECO:0007669"/>
    <property type="project" value="TreeGrafter"/>
</dbReference>
<name>L9X0R3_9EURY</name>
<reference evidence="1 2" key="1">
    <citation type="journal article" date="2014" name="PLoS Genet.">
        <title>Phylogenetically driven sequencing of extremely halophilic archaea reveals strategies for static and dynamic osmo-response.</title>
        <authorList>
            <person name="Becker E.A."/>
            <person name="Seitzer P.M."/>
            <person name="Tritt A."/>
            <person name="Larsen D."/>
            <person name="Krusor M."/>
            <person name="Yao A.I."/>
            <person name="Wu D."/>
            <person name="Madern D."/>
            <person name="Eisen J.A."/>
            <person name="Darling A.E."/>
            <person name="Facciotti M.T."/>
        </authorList>
    </citation>
    <scope>NUCLEOTIDE SEQUENCE [LARGE SCALE GENOMIC DNA]</scope>
    <source>
        <strain evidence="1 2">JCM 12255</strain>
    </source>
</reference>
<protein>
    <submittedName>
        <fullName evidence="1">MaoC domain-containing protein dehydratase</fullName>
    </submittedName>
</protein>
<dbReference type="Gene3D" id="3.10.129.10">
    <property type="entry name" value="Hotdog Thioesterase"/>
    <property type="match status" value="1"/>
</dbReference>
<dbReference type="STRING" id="1227499.C493_11707"/>